<keyword evidence="1" id="KW-0808">Transferase</keyword>
<evidence type="ECO:0000259" key="3">
    <source>
        <dbReference type="Pfam" id="PF00288"/>
    </source>
</evidence>
<dbReference type="AlphaFoldDB" id="E1TEX0"/>
<feature type="domain" description="GHMP kinase N-terminal" evidence="3">
    <location>
        <begin position="80"/>
        <end position="145"/>
    </location>
</feature>
<accession>E1TEX0</accession>
<dbReference type="Pfam" id="PF08544">
    <property type="entry name" value="GHMP_kinases_C"/>
    <property type="match status" value="1"/>
</dbReference>
<dbReference type="OrthoDB" id="1492801at2"/>
<evidence type="ECO:0000313" key="5">
    <source>
        <dbReference type="EMBL" id="ADN61376.1"/>
    </source>
</evidence>
<dbReference type="InterPro" id="IPR013750">
    <property type="entry name" value="GHMP_kinase_C_dom"/>
</dbReference>
<dbReference type="NCBIfam" id="TIGR00144">
    <property type="entry name" value="beta_RFAP_syn"/>
    <property type="match status" value="1"/>
</dbReference>
<dbReference type="eggNOG" id="COG1907">
    <property type="taxonomic scope" value="Bacteria"/>
</dbReference>
<dbReference type="GO" id="GO:0016301">
    <property type="term" value="F:kinase activity"/>
    <property type="evidence" value="ECO:0007669"/>
    <property type="project" value="UniProtKB-KW"/>
</dbReference>
<organism evidence="5">
    <name type="scientific">Burkholderia sp. (strain CCGE1003)</name>
    <dbReference type="NCBI Taxonomy" id="640512"/>
    <lineage>
        <taxon>Bacteria</taxon>
        <taxon>Pseudomonadati</taxon>
        <taxon>Pseudomonadota</taxon>
        <taxon>Betaproteobacteria</taxon>
        <taxon>Burkholderiales</taxon>
        <taxon>Burkholderiaceae</taxon>
        <taxon>Burkholderia</taxon>
    </lineage>
</organism>
<dbReference type="PIRSF" id="PIRSF004884">
    <property type="entry name" value="Sugar_kin_arch"/>
    <property type="match status" value="1"/>
</dbReference>
<name>E1TEX0_BURSG</name>
<reference evidence="5" key="1">
    <citation type="submission" date="2010-09" db="EMBL/GenBank/DDBJ databases">
        <title>Complete sequence of chromosome2 of Burkholderia sp. CCGE1003.</title>
        <authorList>
            <consortium name="US DOE Joint Genome Institute"/>
            <person name="Lucas S."/>
            <person name="Copeland A."/>
            <person name="Lapidus A."/>
            <person name="Cheng J.-F."/>
            <person name="Bruce D."/>
            <person name="Goodwin L."/>
            <person name="Pitluck S."/>
            <person name="Daligault H."/>
            <person name="Davenport K."/>
            <person name="Detter J.C."/>
            <person name="Han C."/>
            <person name="Tapia R."/>
            <person name="Land M."/>
            <person name="Hauser L."/>
            <person name="Jeffries C."/>
            <person name="Kyrpides N."/>
            <person name="Ivanova N."/>
            <person name="Ovchinnikova G."/>
            <person name="Martinez-Romero E."/>
            <person name="Rogel M.A."/>
            <person name="Auchtung J."/>
            <person name="Tiedje J.M."/>
            <person name="Woyke T."/>
        </authorList>
    </citation>
    <scope>NUCLEOTIDE SEQUENCE</scope>
    <source>
        <strain evidence="5">CCGE1003</strain>
    </source>
</reference>
<evidence type="ECO:0000256" key="1">
    <source>
        <dbReference type="ARBA" id="ARBA00022679"/>
    </source>
</evidence>
<dbReference type="EMBL" id="CP002218">
    <property type="protein sequence ID" value="ADN61376.1"/>
    <property type="molecule type" value="Genomic_DNA"/>
</dbReference>
<proteinExistence type="predicted"/>
<dbReference type="HOGENOM" id="CLU_061764_0_0_4"/>
<dbReference type="InterPro" id="IPR004422">
    <property type="entry name" value="RFAP_synthase"/>
</dbReference>
<dbReference type="KEGG" id="bgf:BC1003_5458"/>
<evidence type="ECO:0000256" key="2">
    <source>
        <dbReference type="ARBA" id="ARBA00022777"/>
    </source>
</evidence>
<protein>
    <submittedName>
        <fullName evidence="5">Beta-ribofuranosylaminobenzene 5'-phosphate synthase family</fullName>
    </submittedName>
</protein>
<dbReference type="STRING" id="640512.BC1003_5458"/>
<feature type="domain" description="GHMP kinase C-terminal" evidence="4">
    <location>
        <begin position="228"/>
        <end position="310"/>
    </location>
</feature>
<dbReference type="Gene3D" id="3.30.230.10">
    <property type="match status" value="1"/>
</dbReference>
<dbReference type="PANTHER" id="PTHR20861:SF6">
    <property type="entry name" value="BETA-RIBOFURANOSYLPHENOL 5'-PHOSPHATE SYNTHASE"/>
    <property type="match status" value="1"/>
</dbReference>
<dbReference type="InterPro" id="IPR006204">
    <property type="entry name" value="GHMP_kinase_N_dom"/>
</dbReference>
<dbReference type="Pfam" id="PF00288">
    <property type="entry name" value="GHMP_kinases_N"/>
    <property type="match status" value="1"/>
</dbReference>
<dbReference type="PANTHER" id="PTHR20861">
    <property type="entry name" value="HOMOSERINE/4-DIPHOSPHOCYTIDYL-2-C-METHYL-D-ERYTHRITOL KINASE"/>
    <property type="match status" value="1"/>
</dbReference>
<evidence type="ECO:0000259" key="4">
    <source>
        <dbReference type="Pfam" id="PF08544"/>
    </source>
</evidence>
<dbReference type="GO" id="GO:0005524">
    <property type="term" value="F:ATP binding"/>
    <property type="evidence" value="ECO:0007669"/>
    <property type="project" value="InterPro"/>
</dbReference>
<keyword evidence="2" id="KW-0418">Kinase</keyword>
<gene>
    <name evidence="5" type="ordered locus">BC1003_5458</name>
</gene>
<sequence length="346" mass="36109">MQLHVRRLPPDATVTVDAPARLHLGFLDPNASLGRAFGSVGLVIDGSGTRIEARLAERDSIGDSINGAITDAERERIALCLERLHAAYDPTPVAIEVTHTPRAHSGLGSGTQLSLAVGMAFVRLLGHVATTAELASLLGRGARSGVGVLGFDTGGLLVDGGPAGDLRQGVPPLLARQPFPENWRVLLVSDSAREGLHGAEERRGLAALAPFPQRLAAHLCHLVLMKILPGAAERNIVPFAHGLTEMQQTIGEYFAPVQGGVFTSPGVERALRAVAAQRTAGIGQSSWGPTGFAIVGSARDAEGALAAAREATRGMPHIECAVVSGRNRGATVRSNEARQQRHVGAA</sequence>
<dbReference type="InterPro" id="IPR014721">
    <property type="entry name" value="Ribsml_uS5_D2-typ_fold_subgr"/>
</dbReference>
<dbReference type="SUPFAM" id="SSF54211">
    <property type="entry name" value="Ribosomal protein S5 domain 2-like"/>
    <property type="match status" value="1"/>
</dbReference>
<dbReference type="InterPro" id="IPR020568">
    <property type="entry name" value="Ribosomal_Su5_D2-typ_SF"/>
</dbReference>